<evidence type="ECO:0000313" key="1">
    <source>
        <dbReference type="EMBL" id="GAA4464158.1"/>
    </source>
</evidence>
<accession>A0ABP8NDT8</accession>
<evidence type="ECO:0000313" key="2">
    <source>
        <dbReference type="Proteomes" id="UP001501175"/>
    </source>
</evidence>
<organism evidence="1 2">
    <name type="scientific">Nibrella saemangeumensis</name>
    <dbReference type="NCBI Taxonomy" id="1084526"/>
    <lineage>
        <taxon>Bacteria</taxon>
        <taxon>Pseudomonadati</taxon>
        <taxon>Bacteroidota</taxon>
        <taxon>Cytophagia</taxon>
        <taxon>Cytophagales</taxon>
        <taxon>Spirosomataceae</taxon>
        <taxon>Nibrella</taxon>
    </lineage>
</organism>
<dbReference type="EMBL" id="BAABHD010000076">
    <property type="protein sequence ID" value="GAA4464158.1"/>
    <property type="molecule type" value="Genomic_DNA"/>
</dbReference>
<evidence type="ECO:0008006" key="3">
    <source>
        <dbReference type="Google" id="ProtNLM"/>
    </source>
</evidence>
<dbReference type="Proteomes" id="UP001501175">
    <property type="component" value="Unassembled WGS sequence"/>
</dbReference>
<dbReference type="RefSeq" id="WP_345246952.1">
    <property type="nucleotide sequence ID" value="NZ_BAABHD010000076.1"/>
</dbReference>
<comment type="caution">
    <text evidence="1">The sequence shown here is derived from an EMBL/GenBank/DDBJ whole genome shotgun (WGS) entry which is preliminary data.</text>
</comment>
<reference evidence="2" key="1">
    <citation type="journal article" date="2019" name="Int. J. Syst. Evol. Microbiol.">
        <title>The Global Catalogue of Microorganisms (GCM) 10K type strain sequencing project: providing services to taxonomists for standard genome sequencing and annotation.</title>
        <authorList>
            <consortium name="The Broad Institute Genomics Platform"/>
            <consortium name="The Broad Institute Genome Sequencing Center for Infectious Disease"/>
            <person name="Wu L."/>
            <person name="Ma J."/>
        </authorList>
    </citation>
    <scope>NUCLEOTIDE SEQUENCE [LARGE SCALE GENOMIC DNA]</scope>
    <source>
        <strain evidence="2">JCM 17927</strain>
    </source>
</reference>
<name>A0ABP8NDT8_9BACT</name>
<sequence length="162" mass="19069">MLKGENWVRERTNRNDHPRITVYNRTYWKIPADSPYCGSSVDWAIRQAGWKHDIALATMARYWAQKKQYIVWNRYGGPTIRPDGRPMKPQRNDVVVFYQSGFWHIGLLEDWMEGSVHCKTVEGNTSDRGVLTVKKPTGKQGVYDEKIRNKKDIYCIVRPYIF</sequence>
<keyword evidence="2" id="KW-1185">Reference proteome</keyword>
<protein>
    <recommendedName>
        <fullName evidence="3">Peptidase C51 domain-containing protein</fullName>
    </recommendedName>
</protein>
<gene>
    <name evidence="1" type="ORF">GCM10023189_43060</name>
</gene>
<proteinExistence type="predicted"/>